<reference evidence="8" key="1">
    <citation type="submission" date="2025-08" db="UniProtKB">
        <authorList>
            <consortium name="RefSeq"/>
        </authorList>
    </citation>
    <scope>IDENTIFICATION</scope>
    <source>
        <tissue evidence="8">Whole Larva</tissue>
    </source>
</reference>
<dbReference type="PANTHER" id="PTHR11266:SF81">
    <property type="entry name" value="GH12661P-RELATED"/>
    <property type="match status" value="1"/>
</dbReference>
<sequence length="229" mass="27324">MLQRLLLQVRSMCTKDKWRQVPKISPSVKGSQYFNKAFGEYLFITNTVTSGGLMAIGDLIQQEIEYRSHSLPERYDWARWTRLTIVGIAMGPLHHYFYKYLDSYLPRRNLFSVAKKILMDQLVMSPICISLFFYGVGMMEGKAFKECTKEINSKFVEVYMIDWSVWPPTQFINFYFLPVQYQVLYINFVTMLYNVFLSYMKHRETAEEHRYTYYNDYSNQFTISSTKRL</sequence>
<dbReference type="Pfam" id="PF04117">
    <property type="entry name" value="Mpv17_PMP22"/>
    <property type="match status" value="1"/>
</dbReference>
<accession>A0ABM1NIM6</accession>
<organism evidence="7 8">
    <name type="scientific">Nicrophorus vespilloides</name>
    <name type="common">Boreal carrion beetle</name>
    <dbReference type="NCBI Taxonomy" id="110193"/>
    <lineage>
        <taxon>Eukaryota</taxon>
        <taxon>Metazoa</taxon>
        <taxon>Ecdysozoa</taxon>
        <taxon>Arthropoda</taxon>
        <taxon>Hexapoda</taxon>
        <taxon>Insecta</taxon>
        <taxon>Pterygota</taxon>
        <taxon>Neoptera</taxon>
        <taxon>Endopterygota</taxon>
        <taxon>Coleoptera</taxon>
        <taxon>Polyphaga</taxon>
        <taxon>Staphyliniformia</taxon>
        <taxon>Silphidae</taxon>
        <taxon>Nicrophorinae</taxon>
        <taxon>Nicrophorus</taxon>
    </lineage>
</organism>
<keyword evidence="7" id="KW-1185">Reference proteome</keyword>
<name>A0ABM1NIM6_NICVS</name>
<dbReference type="GeneID" id="108569581"/>
<feature type="transmembrane region" description="Helical" evidence="6">
    <location>
        <begin position="183"/>
        <end position="200"/>
    </location>
</feature>
<evidence type="ECO:0000256" key="1">
    <source>
        <dbReference type="ARBA" id="ARBA00004141"/>
    </source>
</evidence>
<dbReference type="PANTHER" id="PTHR11266">
    <property type="entry name" value="PEROXISOMAL MEMBRANE PROTEIN 2, PXMP2 MPV17"/>
    <property type="match status" value="1"/>
</dbReference>
<keyword evidence="5 6" id="KW-0472">Membrane</keyword>
<dbReference type="RefSeq" id="XP_017786676.1">
    <property type="nucleotide sequence ID" value="XM_017931187.1"/>
</dbReference>
<comment type="subcellular location">
    <subcellularLocation>
        <location evidence="1">Membrane</location>
        <topology evidence="1">Multi-pass membrane protein</topology>
    </subcellularLocation>
</comment>
<dbReference type="Proteomes" id="UP000695000">
    <property type="component" value="Unplaced"/>
</dbReference>
<evidence type="ECO:0000256" key="6">
    <source>
        <dbReference type="RuleBase" id="RU363053"/>
    </source>
</evidence>
<protein>
    <submittedName>
        <fullName evidence="8">Mpv17-like protein 2 isoform X1</fullName>
    </submittedName>
</protein>
<evidence type="ECO:0000256" key="5">
    <source>
        <dbReference type="ARBA" id="ARBA00023136"/>
    </source>
</evidence>
<evidence type="ECO:0000313" key="8">
    <source>
        <dbReference type="RefSeq" id="XP_017786676.1"/>
    </source>
</evidence>
<evidence type="ECO:0000256" key="2">
    <source>
        <dbReference type="ARBA" id="ARBA00006824"/>
    </source>
</evidence>
<keyword evidence="3 6" id="KW-0812">Transmembrane</keyword>
<keyword evidence="4 6" id="KW-1133">Transmembrane helix</keyword>
<dbReference type="InterPro" id="IPR007248">
    <property type="entry name" value="Mpv17_PMP22"/>
</dbReference>
<evidence type="ECO:0000256" key="3">
    <source>
        <dbReference type="ARBA" id="ARBA00022692"/>
    </source>
</evidence>
<evidence type="ECO:0000313" key="7">
    <source>
        <dbReference type="Proteomes" id="UP000695000"/>
    </source>
</evidence>
<feature type="transmembrane region" description="Helical" evidence="6">
    <location>
        <begin position="118"/>
        <end position="137"/>
    </location>
</feature>
<proteinExistence type="inferred from homology"/>
<evidence type="ECO:0000256" key="4">
    <source>
        <dbReference type="ARBA" id="ARBA00022989"/>
    </source>
</evidence>
<comment type="similarity">
    <text evidence="2 6">Belongs to the peroxisomal membrane protein PXMP2/4 family.</text>
</comment>
<gene>
    <name evidence="8" type="primary">LOC108569581</name>
</gene>